<name>A0ABR4K200_9EURO</name>
<comment type="similarity">
    <text evidence="2">Belongs to the FAD-binding monooxygenase family.</text>
</comment>
<keyword evidence="6" id="KW-1185">Reference proteome</keyword>
<dbReference type="SUPFAM" id="SSF51905">
    <property type="entry name" value="FAD/NAD(P)-binding domain"/>
    <property type="match status" value="1"/>
</dbReference>
<dbReference type="EMBL" id="JBFXLR010000034">
    <property type="protein sequence ID" value="KAL2846086.1"/>
    <property type="molecule type" value="Genomic_DNA"/>
</dbReference>
<evidence type="ECO:0000313" key="5">
    <source>
        <dbReference type="EMBL" id="KAL2846086.1"/>
    </source>
</evidence>
<accession>A0ABR4K200</accession>
<evidence type="ECO:0000256" key="2">
    <source>
        <dbReference type="ARBA" id="ARBA00010139"/>
    </source>
</evidence>
<dbReference type="PANTHER" id="PTHR42877">
    <property type="entry name" value="L-ORNITHINE N(5)-MONOOXYGENASE-RELATED"/>
    <property type="match status" value="1"/>
</dbReference>
<keyword evidence="3" id="KW-0285">Flavoprotein</keyword>
<dbReference type="GeneID" id="98163455"/>
<gene>
    <name evidence="5" type="ORF">BJX68DRAFT_277229</name>
</gene>
<comment type="caution">
    <text evidence="5">The sequence shown here is derived from an EMBL/GenBank/DDBJ whole genome shotgun (WGS) entry which is preliminary data.</text>
</comment>
<dbReference type="RefSeq" id="XP_070897016.1">
    <property type="nucleotide sequence ID" value="XM_071048291.1"/>
</dbReference>
<dbReference type="Pfam" id="PF13450">
    <property type="entry name" value="NAD_binding_8"/>
    <property type="match status" value="1"/>
</dbReference>
<keyword evidence="4" id="KW-0274">FAD</keyword>
<evidence type="ECO:0000256" key="3">
    <source>
        <dbReference type="ARBA" id="ARBA00022630"/>
    </source>
</evidence>
<proteinExistence type="inferred from homology"/>
<dbReference type="InterPro" id="IPR051209">
    <property type="entry name" value="FAD-bind_Monooxygenase_sf"/>
</dbReference>
<dbReference type="InterPro" id="IPR036188">
    <property type="entry name" value="FAD/NAD-bd_sf"/>
</dbReference>
<dbReference type="PANTHER" id="PTHR42877:SF11">
    <property type="entry name" value="MONOOXYGENASE, PUTATIVE (AFU_ORTHOLOGUE AFUA_6G13790)-RELATED"/>
    <property type="match status" value="1"/>
</dbReference>
<evidence type="ECO:0000256" key="1">
    <source>
        <dbReference type="ARBA" id="ARBA00001974"/>
    </source>
</evidence>
<evidence type="ECO:0008006" key="7">
    <source>
        <dbReference type="Google" id="ProtNLM"/>
    </source>
</evidence>
<dbReference type="Gene3D" id="3.50.50.60">
    <property type="entry name" value="FAD/NAD(P)-binding domain"/>
    <property type="match status" value="2"/>
</dbReference>
<dbReference type="Proteomes" id="UP001610444">
    <property type="component" value="Unassembled WGS sequence"/>
</dbReference>
<dbReference type="PRINTS" id="PR00368">
    <property type="entry name" value="FADPNR"/>
</dbReference>
<evidence type="ECO:0000256" key="4">
    <source>
        <dbReference type="ARBA" id="ARBA00022827"/>
    </source>
</evidence>
<protein>
    <recommendedName>
        <fullName evidence="7">FAD/NAD(P)-binding domain-containing protein</fullName>
    </recommendedName>
</protein>
<evidence type="ECO:0000313" key="6">
    <source>
        <dbReference type="Proteomes" id="UP001610444"/>
    </source>
</evidence>
<sequence>MTSKNWVTEESGILANHYVNQPKPIRVIVLGAGIAGIAFAYKARELENVFFQIYEKNSDVGGTWFESRYPGVSCDVPAHSYTFTWEGNPDWTKFYASGDEIEAFYQRLAKEYGVYQQTKFKHQIEGAVWDDEAGLWRITVKHLETGESFVDSAEVFVNCGGVLNNWQWPSIEGLDKFRGALVHTANWDDGLDLKGKRVAVIGSGASAIQVVPTIQPIVQQLVSFHRSPSWVAAEFAGQLASQGRNTIYTEKEKQRFRQDPEYFLSYRREIEHGMNARFPAFYRDSDAQKLGIENVTKSMRTRLGNDPELCEKLIPKFPLGCRRVTPGHGYLEALTAGNVVVETSHIARITETGVTTVDGKLHEVDVIVTATGYVASFVPRFPIVGLEGRDLQQEWTKKGARGYLSVTAPGMPNYFSTTGPNSPISNGSLIPAIEHQVDFALAFIRKIQTQYLHHVVVTDKATAEFNEWKDEFMKGMTWTGNCTSWYKDGTVDGTVIGPWPGSVNHFLSILKQPRFEDFEYRYRSRNRFRYFGDGRAANEAKGQPLGAYIS</sequence>
<reference evidence="5 6" key="1">
    <citation type="submission" date="2024-07" db="EMBL/GenBank/DDBJ databases">
        <title>Section-level genome sequencing and comparative genomics of Aspergillus sections Usti and Cavernicolus.</title>
        <authorList>
            <consortium name="Lawrence Berkeley National Laboratory"/>
            <person name="Nybo J.L."/>
            <person name="Vesth T.C."/>
            <person name="Theobald S."/>
            <person name="Frisvad J.C."/>
            <person name="Larsen T.O."/>
            <person name="Kjaerboelling I."/>
            <person name="Rothschild-Mancinelli K."/>
            <person name="Lyhne E.K."/>
            <person name="Kogle M.E."/>
            <person name="Barry K."/>
            <person name="Clum A."/>
            <person name="Na H."/>
            <person name="Ledsgaard L."/>
            <person name="Lin J."/>
            <person name="Lipzen A."/>
            <person name="Kuo A."/>
            <person name="Riley R."/>
            <person name="Mondo S."/>
            <person name="LaButti K."/>
            <person name="Haridas S."/>
            <person name="Pangalinan J."/>
            <person name="Salamov A.A."/>
            <person name="Simmons B.A."/>
            <person name="Magnuson J.K."/>
            <person name="Chen J."/>
            <person name="Drula E."/>
            <person name="Henrissat B."/>
            <person name="Wiebenga A."/>
            <person name="Lubbers R.J."/>
            <person name="Gomes A.C."/>
            <person name="Macurrencykelacurrency M.R."/>
            <person name="Stajich J."/>
            <person name="Grigoriev I.V."/>
            <person name="Mortensen U.H."/>
            <person name="De vries R.P."/>
            <person name="Baker S.E."/>
            <person name="Andersen M.R."/>
        </authorList>
    </citation>
    <scope>NUCLEOTIDE SEQUENCE [LARGE SCALE GENOMIC DNA]</scope>
    <source>
        <strain evidence="5 6">CBS 756.74</strain>
    </source>
</reference>
<organism evidence="5 6">
    <name type="scientific">Aspergillus pseudodeflectus</name>
    <dbReference type="NCBI Taxonomy" id="176178"/>
    <lineage>
        <taxon>Eukaryota</taxon>
        <taxon>Fungi</taxon>
        <taxon>Dikarya</taxon>
        <taxon>Ascomycota</taxon>
        <taxon>Pezizomycotina</taxon>
        <taxon>Eurotiomycetes</taxon>
        <taxon>Eurotiomycetidae</taxon>
        <taxon>Eurotiales</taxon>
        <taxon>Aspergillaceae</taxon>
        <taxon>Aspergillus</taxon>
        <taxon>Aspergillus subgen. Nidulantes</taxon>
    </lineage>
</organism>
<comment type="cofactor">
    <cofactor evidence="1">
        <name>FAD</name>
        <dbReference type="ChEBI" id="CHEBI:57692"/>
    </cofactor>
</comment>